<sequence>MHSFSPTLTPIRIVILLGVISIFGVVISLYVNIVNPFIELIQHDFQRSQSTRERNNLEIENLKQELNALSASQRNAHAEKNELTKRIEVLAHEQAPAVYESLMTIKSSYEEILDISERNTSVGLSTISLDDKKKHWGELLLTHQFDGAQKDLQETKTILDAEYAKYIASLPTPTPQPVVVKKQPATGYSYESVVTSNGTFGVYLIKLPKSYYTIKTLAANNTDCTDGCPTKSLSEYVSSVNGYAGMNGSYFCPPDYASCVGAINSYDYPVFDSSNNTWLNKSALSWNNIGLATFNGDSSIFYRSASSLNGASVTAGISNFPTILVNGQTSFTDEDTTSYQETTKGARGVLGVDAQYYYLAIATNATVTDLPEICTALGMTDVLNLDGGGSSALYINGGYVVGPGRFLPNAVVLVPK</sequence>
<proteinExistence type="predicted"/>
<dbReference type="InterPro" id="IPR018711">
    <property type="entry name" value="NAGPA"/>
</dbReference>
<keyword evidence="2" id="KW-0472">Membrane</keyword>
<organism evidence="4 5">
    <name type="scientific">candidate division WWE3 bacterium CG_4_10_14_0_2_um_filter_41_14</name>
    <dbReference type="NCBI Taxonomy" id="1975072"/>
    <lineage>
        <taxon>Bacteria</taxon>
        <taxon>Katanobacteria</taxon>
    </lineage>
</organism>
<evidence type="ECO:0000313" key="5">
    <source>
        <dbReference type="Proteomes" id="UP000228920"/>
    </source>
</evidence>
<name>A0A2M7TJT2_UNCKA</name>
<evidence type="ECO:0000259" key="3">
    <source>
        <dbReference type="Pfam" id="PF09992"/>
    </source>
</evidence>
<dbReference type="EMBL" id="PFNL01000074">
    <property type="protein sequence ID" value="PIZ46896.1"/>
    <property type="molecule type" value="Genomic_DNA"/>
</dbReference>
<keyword evidence="1" id="KW-0175">Coiled coil</keyword>
<feature type="domain" description="Phosphodiester glycosidase" evidence="3">
    <location>
        <begin position="281"/>
        <end position="412"/>
    </location>
</feature>
<keyword evidence="2" id="KW-0812">Transmembrane</keyword>
<dbReference type="AlphaFoldDB" id="A0A2M7TJT2"/>
<dbReference type="Pfam" id="PF09992">
    <property type="entry name" value="NAGPA"/>
    <property type="match status" value="1"/>
</dbReference>
<evidence type="ECO:0000313" key="4">
    <source>
        <dbReference type="EMBL" id="PIZ46896.1"/>
    </source>
</evidence>
<reference evidence="5" key="1">
    <citation type="submission" date="2017-09" db="EMBL/GenBank/DDBJ databases">
        <title>Depth-based differentiation of microbial function through sediment-hosted aquifers and enrichment of novel symbionts in the deep terrestrial subsurface.</title>
        <authorList>
            <person name="Probst A.J."/>
            <person name="Ladd B."/>
            <person name="Jarett J.K."/>
            <person name="Geller-Mcgrath D.E."/>
            <person name="Sieber C.M.K."/>
            <person name="Emerson J.B."/>
            <person name="Anantharaman K."/>
            <person name="Thomas B.C."/>
            <person name="Malmstrom R."/>
            <person name="Stieglmeier M."/>
            <person name="Klingl A."/>
            <person name="Woyke T."/>
            <person name="Ryan C.M."/>
            <person name="Banfield J.F."/>
        </authorList>
    </citation>
    <scope>NUCLEOTIDE SEQUENCE [LARGE SCALE GENOMIC DNA]</scope>
</reference>
<keyword evidence="2" id="KW-1133">Transmembrane helix</keyword>
<comment type="caution">
    <text evidence="4">The sequence shown here is derived from an EMBL/GenBank/DDBJ whole genome shotgun (WGS) entry which is preliminary data.</text>
</comment>
<dbReference type="Proteomes" id="UP000228920">
    <property type="component" value="Unassembled WGS sequence"/>
</dbReference>
<evidence type="ECO:0000256" key="1">
    <source>
        <dbReference type="SAM" id="Coils"/>
    </source>
</evidence>
<feature type="coiled-coil region" evidence="1">
    <location>
        <begin position="45"/>
        <end position="79"/>
    </location>
</feature>
<feature type="transmembrane region" description="Helical" evidence="2">
    <location>
        <begin position="12"/>
        <end position="31"/>
    </location>
</feature>
<protein>
    <recommendedName>
        <fullName evidence="3">Phosphodiester glycosidase domain-containing protein</fullName>
    </recommendedName>
</protein>
<accession>A0A2M7TJT2</accession>
<evidence type="ECO:0000256" key="2">
    <source>
        <dbReference type="SAM" id="Phobius"/>
    </source>
</evidence>
<gene>
    <name evidence="4" type="ORF">COY32_02625</name>
</gene>